<dbReference type="Gene3D" id="1.10.630.10">
    <property type="entry name" value="Cytochrome P450"/>
    <property type="match status" value="1"/>
</dbReference>
<dbReference type="PANTHER" id="PTHR24296">
    <property type="entry name" value="CYTOCHROME P450"/>
    <property type="match status" value="1"/>
</dbReference>
<comment type="caution">
    <text evidence="7">The sequence shown here is derived from an EMBL/GenBank/DDBJ whole genome shotgun (WGS) entry which is preliminary data.</text>
</comment>
<protein>
    <recommendedName>
        <fullName evidence="9">Cytochrome P450</fullName>
    </recommendedName>
</protein>
<proteinExistence type="inferred from homology"/>
<dbReference type="CDD" id="cd11064">
    <property type="entry name" value="CYP86A"/>
    <property type="match status" value="1"/>
</dbReference>
<dbReference type="PRINTS" id="PR00385">
    <property type="entry name" value="P450"/>
</dbReference>
<dbReference type="EMBL" id="LVLJ01004110">
    <property type="protein sequence ID" value="OAE18225.1"/>
    <property type="molecule type" value="Genomic_DNA"/>
</dbReference>
<dbReference type="SUPFAM" id="SSF48264">
    <property type="entry name" value="Cytochrome P450"/>
    <property type="match status" value="1"/>
</dbReference>
<dbReference type="GO" id="GO:0020037">
    <property type="term" value="F:heme binding"/>
    <property type="evidence" value="ECO:0007669"/>
    <property type="project" value="InterPro"/>
</dbReference>
<dbReference type="GO" id="GO:0016705">
    <property type="term" value="F:oxidoreductase activity, acting on paired donors, with incorporation or reduction of molecular oxygen"/>
    <property type="evidence" value="ECO:0007669"/>
    <property type="project" value="InterPro"/>
</dbReference>
<keyword evidence="4 5" id="KW-0408">Iron</keyword>
<dbReference type="PRINTS" id="PR00463">
    <property type="entry name" value="EP450I"/>
</dbReference>
<evidence type="ECO:0000256" key="1">
    <source>
        <dbReference type="ARBA" id="ARBA00010617"/>
    </source>
</evidence>
<dbReference type="InterPro" id="IPR002401">
    <property type="entry name" value="Cyt_P450_E_grp-I"/>
</dbReference>
<accession>A0A176VE08</accession>
<evidence type="ECO:0000256" key="5">
    <source>
        <dbReference type="PIRSR" id="PIRSR602401-1"/>
    </source>
</evidence>
<keyword evidence="5 6" id="KW-0349">Heme</keyword>
<evidence type="ECO:0000313" key="8">
    <source>
        <dbReference type="Proteomes" id="UP000077202"/>
    </source>
</evidence>
<gene>
    <name evidence="7" type="ORF">AXG93_4683s1060</name>
</gene>
<feature type="binding site" description="axial binding residue" evidence="5">
    <location>
        <position position="484"/>
    </location>
    <ligand>
        <name>heme</name>
        <dbReference type="ChEBI" id="CHEBI:30413"/>
    </ligand>
    <ligandPart>
        <name>Fe</name>
        <dbReference type="ChEBI" id="CHEBI:18248"/>
    </ligandPart>
</feature>
<dbReference type="AlphaFoldDB" id="A0A176VE08"/>
<evidence type="ECO:0000313" key="7">
    <source>
        <dbReference type="EMBL" id="OAE18225.1"/>
    </source>
</evidence>
<organism evidence="7 8">
    <name type="scientific">Marchantia polymorpha subsp. ruderalis</name>
    <dbReference type="NCBI Taxonomy" id="1480154"/>
    <lineage>
        <taxon>Eukaryota</taxon>
        <taxon>Viridiplantae</taxon>
        <taxon>Streptophyta</taxon>
        <taxon>Embryophyta</taxon>
        <taxon>Marchantiophyta</taxon>
        <taxon>Marchantiopsida</taxon>
        <taxon>Marchantiidae</taxon>
        <taxon>Marchantiales</taxon>
        <taxon>Marchantiaceae</taxon>
        <taxon>Marchantia</taxon>
    </lineage>
</organism>
<keyword evidence="8" id="KW-1185">Reference proteome</keyword>
<name>A0A176VE08_MARPO</name>
<dbReference type="InterPro" id="IPR001128">
    <property type="entry name" value="Cyt_P450"/>
</dbReference>
<dbReference type="GO" id="GO:0006629">
    <property type="term" value="P:lipid metabolic process"/>
    <property type="evidence" value="ECO:0007669"/>
    <property type="project" value="UniProtKB-ARBA"/>
</dbReference>
<evidence type="ECO:0000256" key="4">
    <source>
        <dbReference type="ARBA" id="ARBA00023004"/>
    </source>
</evidence>
<evidence type="ECO:0008006" key="9">
    <source>
        <dbReference type="Google" id="ProtNLM"/>
    </source>
</evidence>
<evidence type="ECO:0000256" key="2">
    <source>
        <dbReference type="ARBA" id="ARBA00022723"/>
    </source>
</evidence>
<evidence type="ECO:0000256" key="6">
    <source>
        <dbReference type="RuleBase" id="RU000461"/>
    </source>
</evidence>
<keyword evidence="6" id="KW-0503">Monooxygenase</keyword>
<dbReference type="GO" id="GO:0005506">
    <property type="term" value="F:iron ion binding"/>
    <property type="evidence" value="ECO:0007669"/>
    <property type="project" value="InterPro"/>
</dbReference>
<dbReference type="InterPro" id="IPR036396">
    <property type="entry name" value="Cyt_P450_sf"/>
</dbReference>
<evidence type="ECO:0000256" key="3">
    <source>
        <dbReference type="ARBA" id="ARBA00023002"/>
    </source>
</evidence>
<dbReference type="Proteomes" id="UP000077202">
    <property type="component" value="Unassembled WGS sequence"/>
</dbReference>
<dbReference type="GO" id="GO:0004497">
    <property type="term" value="F:monooxygenase activity"/>
    <property type="evidence" value="ECO:0007669"/>
    <property type="project" value="UniProtKB-KW"/>
</dbReference>
<reference evidence="7" key="1">
    <citation type="submission" date="2016-03" db="EMBL/GenBank/DDBJ databases">
        <title>Mechanisms controlling the formation of the plant cell surface in tip-growing cells are functionally conserved among land plants.</title>
        <authorList>
            <person name="Honkanen S."/>
            <person name="Jones V.A."/>
            <person name="Morieri G."/>
            <person name="Champion C."/>
            <person name="Hetherington A.J."/>
            <person name="Kelly S."/>
            <person name="Saint-Marcoux D."/>
            <person name="Proust H."/>
            <person name="Prescott H."/>
            <person name="Dolan L."/>
        </authorList>
    </citation>
    <scope>NUCLEOTIDE SEQUENCE [LARGE SCALE GENOMIC DNA]</scope>
    <source>
        <tissue evidence="7">Whole gametophyte</tissue>
    </source>
</reference>
<sequence length="538" mass="61281">MSAEAMSCLTSISNGTRFANVCPEDVSFGRDWRSSGSTSLGLLLVVTVYIVFHQYKFRNPKGPWVWPILGNMPDFIQNVHRLYDWMAEMQLEHGGTVDLTFFFPFGDLQKVNTARPENVEYITQTHHENFIKSDQNMDLFRELLGHGIFNTNGERWRIQRKIIAPMFTMVVLRESTLPLLRSGLETKLLPIVKEGAETGMVMDLQQILFRFGFDSVCGTVLGLDPKSLAKGFPSVPFAEAWDTVTSTNQERCFTPKFIWQIKRALQVGSEGRFLKALKVVDETITKTIKARRAQLEQGIGLERLDLLTKFMKLSDEEGKSPDDQFLRDTTTNMLLAGRDTVSMQVNWFLWLVTQHPEVEANIVKELNEIKLQRSPERQQDATFSFVELGKMTYLHAALNEAARLYPSLPWDFRFAVEDDVLPDGVKVKKDQGVIWSMYTMGRMPELWGDDCLEFKPERWFDGHGGLKTVSPLKFSAFSSGPRNCFGKDLAYLFMKSVSAALLSQYSIQLAPGHKVQYALSIILLMEKGLPVTFHARLK</sequence>
<comment type="cofactor">
    <cofactor evidence="5">
        <name>heme</name>
        <dbReference type="ChEBI" id="CHEBI:30413"/>
    </cofactor>
</comment>
<dbReference type="InterPro" id="IPR017972">
    <property type="entry name" value="Cyt_P450_CS"/>
</dbReference>
<dbReference type="PROSITE" id="PS00086">
    <property type="entry name" value="CYTOCHROME_P450"/>
    <property type="match status" value="1"/>
</dbReference>
<dbReference type="Pfam" id="PF00067">
    <property type="entry name" value="p450"/>
    <property type="match status" value="1"/>
</dbReference>
<keyword evidence="2 5" id="KW-0479">Metal-binding</keyword>
<keyword evidence="3 6" id="KW-0560">Oxidoreductase</keyword>
<comment type="similarity">
    <text evidence="1 6">Belongs to the cytochrome P450 family.</text>
</comment>